<evidence type="ECO:0000256" key="1">
    <source>
        <dbReference type="SAM" id="Phobius"/>
    </source>
</evidence>
<sequence>MADLLAASFATFNQGLLTLGIISVISGLLMIANANKLQISPRLGMVICIIGFAFCSPKGCSSMSSQTILNRDSAVFTPEIGNYNNDSNFIAPNQ</sequence>
<dbReference type="Proteomes" id="UP000726136">
    <property type="component" value="Unassembled WGS sequence"/>
</dbReference>
<keyword evidence="1" id="KW-1133">Transmembrane helix</keyword>
<reference evidence="2 3" key="1">
    <citation type="journal article" date="2021" name="PeerJ">
        <title>Analysis of 44 Vibrio anguillarum genomes reveals high genetic diversity.</title>
        <authorList>
            <person name="Hansen M.J."/>
            <person name="Dalsgaard I."/>
        </authorList>
    </citation>
    <scope>NUCLEOTIDE SEQUENCE [LARGE SCALE GENOMIC DNA]</scope>
    <source>
        <strain evidence="2 3">040915-1/1B</strain>
    </source>
</reference>
<evidence type="ECO:0000313" key="2">
    <source>
        <dbReference type="EMBL" id="MBF4374372.1"/>
    </source>
</evidence>
<proteinExistence type="predicted"/>
<comment type="caution">
    <text evidence="2">The sequence shown here is derived from an EMBL/GenBank/DDBJ whole genome shotgun (WGS) entry which is preliminary data.</text>
</comment>
<protein>
    <submittedName>
        <fullName evidence="2">Uncharacterized protein</fullName>
    </submittedName>
</protein>
<feature type="transmembrane region" description="Helical" evidence="1">
    <location>
        <begin position="12"/>
        <end position="32"/>
    </location>
</feature>
<keyword evidence="1" id="KW-0812">Transmembrane</keyword>
<dbReference type="EMBL" id="RDPI01000019">
    <property type="protein sequence ID" value="MBF4374372.1"/>
    <property type="molecule type" value="Genomic_DNA"/>
</dbReference>
<evidence type="ECO:0000313" key="3">
    <source>
        <dbReference type="Proteomes" id="UP000726136"/>
    </source>
</evidence>
<gene>
    <name evidence="2" type="ORF">EAY46_14985</name>
</gene>
<organism evidence="2 3">
    <name type="scientific">Vibrio anguillarum</name>
    <name type="common">Listonella anguillarum</name>
    <dbReference type="NCBI Taxonomy" id="55601"/>
    <lineage>
        <taxon>Bacteria</taxon>
        <taxon>Pseudomonadati</taxon>
        <taxon>Pseudomonadota</taxon>
        <taxon>Gammaproteobacteria</taxon>
        <taxon>Vibrionales</taxon>
        <taxon>Vibrionaceae</taxon>
        <taxon>Vibrio</taxon>
    </lineage>
</organism>
<accession>A0ABR9Z7E4</accession>
<keyword evidence="1" id="KW-0472">Membrane</keyword>
<keyword evidence="3" id="KW-1185">Reference proteome</keyword>
<name>A0ABR9Z7E4_VIBAN</name>